<dbReference type="GO" id="GO:0016787">
    <property type="term" value="F:hydrolase activity"/>
    <property type="evidence" value="ECO:0007669"/>
    <property type="project" value="UniProtKB-KW"/>
</dbReference>
<dbReference type="SMART" id="SM00640">
    <property type="entry name" value="Glyco_32"/>
    <property type="match status" value="1"/>
</dbReference>
<gene>
    <name evidence="7" type="ORF">ACFQ19_01530</name>
</gene>
<dbReference type="InterPro" id="IPR013148">
    <property type="entry name" value="Glyco_hydro_32_N"/>
</dbReference>
<evidence type="ECO:0000259" key="6">
    <source>
        <dbReference type="Pfam" id="PF08244"/>
    </source>
</evidence>
<evidence type="ECO:0000256" key="2">
    <source>
        <dbReference type="ARBA" id="ARBA00022801"/>
    </source>
</evidence>
<dbReference type="InterPro" id="IPR001362">
    <property type="entry name" value="Glyco_hydro_32"/>
</dbReference>
<comment type="caution">
    <text evidence="7">The sequence shown here is derived from an EMBL/GenBank/DDBJ whole genome shotgun (WGS) entry which is preliminary data.</text>
</comment>
<organism evidence="7 8">
    <name type="scientific">Oceanobacillus locisalsi</name>
    <dbReference type="NCBI Taxonomy" id="546107"/>
    <lineage>
        <taxon>Bacteria</taxon>
        <taxon>Bacillati</taxon>
        <taxon>Bacillota</taxon>
        <taxon>Bacilli</taxon>
        <taxon>Bacillales</taxon>
        <taxon>Bacillaceae</taxon>
        <taxon>Oceanobacillus</taxon>
    </lineage>
</organism>
<dbReference type="Proteomes" id="UP001597041">
    <property type="component" value="Unassembled WGS sequence"/>
</dbReference>
<comment type="similarity">
    <text evidence="1 4">Belongs to the glycosyl hydrolase 32 family.</text>
</comment>
<protein>
    <submittedName>
        <fullName evidence="7">Glycoside hydrolase family 32 protein</fullName>
    </submittedName>
</protein>
<feature type="domain" description="Glycosyl hydrolase family 32 C-terminal" evidence="6">
    <location>
        <begin position="341"/>
        <end position="465"/>
    </location>
</feature>
<evidence type="ECO:0000313" key="8">
    <source>
        <dbReference type="Proteomes" id="UP001597041"/>
    </source>
</evidence>
<dbReference type="PANTHER" id="PTHR42800:SF1">
    <property type="entry name" value="EXOINULINASE INUD (AFU_ORTHOLOGUE AFUA_5G00480)"/>
    <property type="match status" value="1"/>
</dbReference>
<dbReference type="RefSeq" id="WP_379590156.1">
    <property type="nucleotide sequence ID" value="NZ_JBHTKK010000001.1"/>
</dbReference>
<dbReference type="Gene3D" id="2.115.10.20">
    <property type="entry name" value="Glycosyl hydrolase domain, family 43"/>
    <property type="match status" value="1"/>
</dbReference>
<proteinExistence type="inferred from homology"/>
<evidence type="ECO:0000256" key="3">
    <source>
        <dbReference type="ARBA" id="ARBA00023295"/>
    </source>
</evidence>
<dbReference type="InterPro" id="IPR018053">
    <property type="entry name" value="Glyco_hydro_32_AS"/>
</dbReference>
<feature type="domain" description="Glycosyl hydrolase family 32 N-terminal" evidence="5">
    <location>
        <begin position="12"/>
        <end position="312"/>
    </location>
</feature>
<sequence length="473" mass="53510">MLYQEKHRPQLHFTPKENWINDPNGLVYYEGEYHLFYQYNPHGSDHANMNWGHATSTDLYHWEELGVAIAPDELGTIFSGSAVADKHNTSGLFESDTGGLVAIYTQDGKSQQQSIAYSTDKGRTWTKYEGNPVIPNTKIKDFRDPKVSWHEDSKQWVMVLACGDHMQFYGSPNLIDWTYLSSFGKEYPSHIGVWECPDLLYLPVENRSKKEWVLIVSINADGPNGGSAVYYFTGNFDGKEFHPNEKPEDALKWADAGKDFYAAVTWDNTEDTYWIGWMNNWQYAGVSPVSPWRSAMSLARKLSLYEKDGDLLLRQEVITAEGNEEAISFPGATIASGEKESYAISDTAEIDLQLAKTTGSSEWGVTFTTDQGEAFRLEIDQQSNAYTFYRNQGITDFSEDFPAEVKGSLHKKEVKTLKAIVDKSSIEIFLNDGLFTATNTIYPEGTITQLELFAVNEAVQVENITWSKLHSIW</sequence>
<dbReference type="PROSITE" id="PS00609">
    <property type="entry name" value="GLYCOSYL_HYDROL_F32"/>
    <property type="match status" value="1"/>
</dbReference>
<keyword evidence="2 4" id="KW-0378">Hydrolase</keyword>
<keyword evidence="3 4" id="KW-0326">Glycosidase</keyword>
<reference evidence="8" key="1">
    <citation type="journal article" date="2019" name="Int. J. Syst. Evol. Microbiol.">
        <title>The Global Catalogue of Microorganisms (GCM) 10K type strain sequencing project: providing services to taxonomists for standard genome sequencing and annotation.</title>
        <authorList>
            <consortium name="The Broad Institute Genomics Platform"/>
            <consortium name="The Broad Institute Genome Sequencing Center for Infectious Disease"/>
            <person name="Wu L."/>
            <person name="Ma J."/>
        </authorList>
    </citation>
    <scope>NUCLEOTIDE SEQUENCE [LARGE SCALE GENOMIC DNA]</scope>
    <source>
        <strain evidence="8">CCUG 56608</strain>
    </source>
</reference>
<dbReference type="InterPro" id="IPR023296">
    <property type="entry name" value="Glyco_hydro_beta-prop_sf"/>
</dbReference>
<name>A0ABW3NEA1_9BACI</name>
<evidence type="ECO:0000256" key="1">
    <source>
        <dbReference type="ARBA" id="ARBA00009902"/>
    </source>
</evidence>
<evidence type="ECO:0000256" key="4">
    <source>
        <dbReference type="RuleBase" id="RU362110"/>
    </source>
</evidence>
<dbReference type="CDD" id="cd18622">
    <property type="entry name" value="GH32_Inu-like"/>
    <property type="match status" value="1"/>
</dbReference>
<dbReference type="InterPro" id="IPR013189">
    <property type="entry name" value="Glyco_hydro_32_C"/>
</dbReference>
<dbReference type="PANTHER" id="PTHR42800">
    <property type="entry name" value="EXOINULINASE INUD (AFU_ORTHOLOGUE AFUA_5G00480)"/>
    <property type="match status" value="1"/>
</dbReference>
<dbReference type="Pfam" id="PF08244">
    <property type="entry name" value="Glyco_hydro_32C"/>
    <property type="match status" value="1"/>
</dbReference>
<keyword evidence="8" id="KW-1185">Reference proteome</keyword>
<dbReference type="InterPro" id="IPR013320">
    <property type="entry name" value="ConA-like_dom_sf"/>
</dbReference>
<dbReference type="Gene3D" id="2.60.120.560">
    <property type="entry name" value="Exo-inulinase, domain 1"/>
    <property type="match status" value="1"/>
</dbReference>
<dbReference type="Pfam" id="PF00251">
    <property type="entry name" value="Glyco_hydro_32N"/>
    <property type="match status" value="1"/>
</dbReference>
<evidence type="ECO:0000313" key="7">
    <source>
        <dbReference type="EMBL" id="MFD1064695.1"/>
    </source>
</evidence>
<evidence type="ECO:0000259" key="5">
    <source>
        <dbReference type="Pfam" id="PF00251"/>
    </source>
</evidence>
<dbReference type="EMBL" id="JBHTKK010000001">
    <property type="protein sequence ID" value="MFD1064695.1"/>
    <property type="molecule type" value="Genomic_DNA"/>
</dbReference>
<dbReference type="SUPFAM" id="SSF75005">
    <property type="entry name" value="Arabinanase/levansucrase/invertase"/>
    <property type="match status" value="1"/>
</dbReference>
<accession>A0ABW3NEA1</accession>
<dbReference type="SUPFAM" id="SSF49899">
    <property type="entry name" value="Concanavalin A-like lectins/glucanases"/>
    <property type="match status" value="1"/>
</dbReference>